<name>A0AAV7ZW22_9EUKA</name>
<dbReference type="PROSITE" id="PS00678">
    <property type="entry name" value="WD_REPEATS_1"/>
    <property type="match status" value="1"/>
</dbReference>
<dbReference type="InterPro" id="IPR019775">
    <property type="entry name" value="WD40_repeat_CS"/>
</dbReference>
<dbReference type="SUPFAM" id="SSF50978">
    <property type="entry name" value="WD40 repeat-like"/>
    <property type="match status" value="1"/>
</dbReference>
<keyword evidence="5" id="KW-0539">Nucleus</keyword>
<evidence type="ECO:0000256" key="1">
    <source>
        <dbReference type="ARBA" id="ARBA00004123"/>
    </source>
</evidence>
<evidence type="ECO:0000256" key="5">
    <source>
        <dbReference type="ARBA" id="ARBA00023242"/>
    </source>
</evidence>
<reference evidence="7" key="1">
    <citation type="submission" date="2022-08" db="EMBL/GenBank/DDBJ databases">
        <title>Novel sulphate-reducing endosymbionts in the free-living metamonad Anaeramoeba.</title>
        <authorList>
            <person name="Jerlstrom-Hultqvist J."/>
            <person name="Cepicka I."/>
            <person name="Gallot-Lavallee L."/>
            <person name="Salas-Leiva D."/>
            <person name="Curtis B.A."/>
            <person name="Zahonova K."/>
            <person name="Pipaliya S."/>
            <person name="Dacks J."/>
            <person name="Roger A.J."/>
        </authorList>
    </citation>
    <scope>NUCLEOTIDE SEQUENCE</scope>
    <source>
        <strain evidence="7">Busselton2</strain>
    </source>
</reference>
<comment type="caution">
    <text evidence="7">The sequence shown here is derived from an EMBL/GenBank/DDBJ whole genome shotgun (WGS) entry which is preliminary data.</text>
</comment>
<dbReference type="SMART" id="SM00320">
    <property type="entry name" value="WD40"/>
    <property type="match status" value="2"/>
</dbReference>
<organism evidence="7 8">
    <name type="scientific">Anaeramoeba flamelloides</name>
    <dbReference type="NCBI Taxonomy" id="1746091"/>
    <lineage>
        <taxon>Eukaryota</taxon>
        <taxon>Metamonada</taxon>
        <taxon>Anaeramoebidae</taxon>
        <taxon>Anaeramoeba</taxon>
    </lineage>
</organism>
<dbReference type="PANTHER" id="PTHR16288">
    <property type="entry name" value="WD40 REPEAT PROTEIN 4"/>
    <property type="match status" value="1"/>
</dbReference>
<dbReference type="GO" id="GO:0036265">
    <property type="term" value="P:RNA (guanine-N7)-methylation"/>
    <property type="evidence" value="ECO:0007669"/>
    <property type="project" value="InterPro"/>
</dbReference>
<sequence length="406" mass="47927">MLGCNQIVFQKNRPVVALSFGNQLRVLDYSTNKEIKSFEYDNSISQIAFDDDGKNFSVGLHNKKFFVYDHNFELTYSDSLKRGNPGSIIFHPTEKSILITDNIYSYKIPFDKKKEKETENEKEKKSKKNKPILNGHKTELGHTSIITQADMTYDKIFYITCDIARRIRVSNFPEIYDIHVFCLGHTDSVTSMAIHPSSSEQFLTGGGLNDTSIILWNLQNGEIHDQYKFNENNNEQYHKKAVLELSYCPKDPKFFIAILKSVHTPFLFQINSNKKIELLKVINITDFPEEDEIYKARFDQNSNLWISFQKTQLIKILKFPNWEENLSDLENYLKKSIEYNFEQDFVNRYFKRENRFSQVTLSSYNEEDNQKNGNDNNNKKERKKNSKQKWKEKQRQKKERKNNSKK</sequence>
<keyword evidence="2" id="KW-0853">WD repeat</keyword>
<dbReference type="Gene3D" id="2.130.10.10">
    <property type="entry name" value="YVTN repeat-like/Quinoprotein amine dehydrogenase"/>
    <property type="match status" value="2"/>
</dbReference>
<keyword evidence="4" id="KW-0677">Repeat</keyword>
<evidence type="ECO:0000256" key="4">
    <source>
        <dbReference type="ARBA" id="ARBA00022737"/>
    </source>
</evidence>
<accession>A0AAV7ZW22</accession>
<dbReference type="InterPro" id="IPR036322">
    <property type="entry name" value="WD40_repeat_dom_sf"/>
</dbReference>
<evidence type="ECO:0000256" key="6">
    <source>
        <dbReference type="SAM" id="MobiDB-lite"/>
    </source>
</evidence>
<dbReference type="GO" id="GO:0006400">
    <property type="term" value="P:tRNA modification"/>
    <property type="evidence" value="ECO:0007669"/>
    <property type="project" value="TreeGrafter"/>
</dbReference>
<dbReference type="PANTHER" id="PTHR16288:SF0">
    <property type="entry name" value="TRNA (GUANINE-N(7)-)-METHYLTRANSFERASE NON-CATALYTIC SUBUNIT WDR4"/>
    <property type="match status" value="1"/>
</dbReference>
<evidence type="ECO:0000256" key="3">
    <source>
        <dbReference type="ARBA" id="ARBA00022694"/>
    </source>
</evidence>
<evidence type="ECO:0000256" key="2">
    <source>
        <dbReference type="ARBA" id="ARBA00022574"/>
    </source>
</evidence>
<keyword evidence="3" id="KW-0819">tRNA processing</keyword>
<evidence type="ECO:0000313" key="7">
    <source>
        <dbReference type="EMBL" id="KAJ3444692.1"/>
    </source>
</evidence>
<proteinExistence type="predicted"/>
<dbReference type="InterPro" id="IPR001680">
    <property type="entry name" value="WD40_rpt"/>
</dbReference>
<dbReference type="Pfam" id="PF00400">
    <property type="entry name" value="WD40"/>
    <property type="match status" value="1"/>
</dbReference>
<dbReference type="Proteomes" id="UP001146793">
    <property type="component" value="Unassembled WGS sequence"/>
</dbReference>
<feature type="compositionally biased region" description="Basic residues" evidence="6">
    <location>
        <begin position="380"/>
        <end position="406"/>
    </location>
</feature>
<dbReference type="EMBL" id="JANTQA010000023">
    <property type="protein sequence ID" value="KAJ3444692.1"/>
    <property type="molecule type" value="Genomic_DNA"/>
</dbReference>
<gene>
    <name evidence="7" type="ORF">M0812_10551</name>
</gene>
<dbReference type="GO" id="GO:0043527">
    <property type="term" value="C:tRNA methyltransferase complex"/>
    <property type="evidence" value="ECO:0007669"/>
    <property type="project" value="TreeGrafter"/>
</dbReference>
<comment type="subcellular location">
    <subcellularLocation>
        <location evidence="1">Nucleus</location>
    </subcellularLocation>
</comment>
<dbReference type="AlphaFoldDB" id="A0AAV7ZW22"/>
<dbReference type="InterPro" id="IPR015943">
    <property type="entry name" value="WD40/YVTN_repeat-like_dom_sf"/>
</dbReference>
<dbReference type="GO" id="GO:0005634">
    <property type="term" value="C:nucleus"/>
    <property type="evidence" value="ECO:0007669"/>
    <property type="project" value="UniProtKB-SubCell"/>
</dbReference>
<protein>
    <submittedName>
        <fullName evidence="7">Wd40 repeat protein</fullName>
    </submittedName>
</protein>
<dbReference type="InterPro" id="IPR028884">
    <property type="entry name" value="Trm82"/>
</dbReference>
<dbReference type="GO" id="GO:0005829">
    <property type="term" value="C:cytosol"/>
    <property type="evidence" value="ECO:0007669"/>
    <property type="project" value="TreeGrafter"/>
</dbReference>
<feature type="region of interest" description="Disordered" evidence="6">
    <location>
        <begin position="361"/>
        <end position="406"/>
    </location>
</feature>
<evidence type="ECO:0000313" key="8">
    <source>
        <dbReference type="Proteomes" id="UP001146793"/>
    </source>
</evidence>